<protein>
    <submittedName>
        <fullName evidence="2">Uncharacterized protein</fullName>
    </submittedName>
</protein>
<dbReference type="WBParaSite" id="PDA_v2.g6.t1">
    <property type="protein sequence ID" value="PDA_v2.g6.t1"/>
    <property type="gene ID" value="PDA_v2.g6"/>
</dbReference>
<accession>A0A914QQH5</accession>
<proteinExistence type="predicted"/>
<sequence length="141" mass="16451">MLPKGFELIEHYLKEPLNVLNLSNNNFSIDNGNLNEDLWNRLPLTRCLLLNKNSIFELSCKISGKFSELHAMNCNLHYICPQIYKRFGDSNICFEMNIAKNPTLKSIPFIPKYIYQPISAKEIQTDEWFTVEDVKNVGFFK</sequence>
<evidence type="ECO:0000313" key="2">
    <source>
        <dbReference type="WBParaSite" id="PDA_v2.g6.t1"/>
    </source>
</evidence>
<name>A0A914QQH5_9BILA</name>
<dbReference type="AlphaFoldDB" id="A0A914QQH5"/>
<reference evidence="2" key="1">
    <citation type="submission" date="2022-11" db="UniProtKB">
        <authorList>
            <consortium name="WormBaseParasite"/>
        </authorList>
    </citation>
    <scope>IDENTIFICATION</scope>
</reference>
<organism evidence="1 2">
    <name type="scientific">Panagrolaimus davidi</name>
    <dbReference type="NCBI Taxonomy" id="227884"/>
    <lineage>
        <taxon>Eukaryota</taxon>
        <taxon>Metazoa</taxon>
        <taxon>Ecdysozoa</taxon>
        <taxon>Nematoda</taxon>
        <taxon>Chromadorea</taxon>
        <taxon>Rhabditida</taxon>
        <taxon>Tylenchina</taxon>
        <taxon>Panagrolaimomorpha</taxon>
        <taxon>Panagrolaimoidea</taxon>
        <taxon>Panagrolaimidae</taxon>
        <taxon>Panagrolaimus</taxon>
    </lineage>
</organism>
<keyword evidence="1" id="KW-1185">Reference proteome</keyword>
<evidence type="ECO:0000313" key="1">
    <source>
        <dbReference type="Proteomes" id="UP000887578"/>
    </source>
</evidence>
<dbReference type="Proteomes" id="UP000887578">
    <property type="component" value="Unplaced"/>
</dbReference>